<accession>A0A4Y3NPE7</accession>
<dbReference type="EMBL" id="BJMD01000034">
    <property type="protein sequence ID" value="GEB21066.1"/>
    <property type="molecule type" value="Genomic_DNA"/>
</dbReference>
<comment type="caution">
    <text evidence="1">The sequence shown here is derived from an EMBL/GenBank/DDBJ whole genome shotgun (WGS) entry which is preliminary data.</text>
</comment>
<proteinExistence type="predicted"/>
<dbReference type="AlphaFoldDB" id="A0A4Y3NPE7"/>
<evidence type="ECO:0000313" key="2">
    <source>
        <dbReference type="Proteomes" id="UP000317715"/>
    </source>
</evidence>
<protein>
    <submittedName>
        <fullName evidence="1">Uncharacterized protein</fullName>
    </submittedName>
</protein>
<name>A0A4Y3NPE7_PAEAU</name>
<keyword evidence="2" id="KW-1185">Reference proteome</keyword>
<dbReference type="Proteomes" id="UP000317715">
    <property type="component" value="Unassembled WGS sequence"/>
</dbReference>
<evidence type="ECO:0000313" key="1">
    <source>
        <dbReference type="EMBL" id="GEB21066.1"/>
    </source>
</evidence>
<organism evidence="1 2">
    <name type="scientific">Paenarthrobacter aurescens</name>
    <name type="common">Arthrobacter aurescens</name>
    <dbReference type="NCBI Taxonomy" id="43663"/>
    <lineage>
        <taxon>Bacteria</taxon>
        <taxon>Bacillati</taxon>
        <taxon>Actinomycetota</taxon>
        <taxon>Actinomycetes</taxon>
        <taxon>Micrococcales</taxon>
        <taxon>Micrococcaceae</taxon>
        <taxon>Paenarthrobacter</taxon>
    </lineage>
</organism>
<gene>
    <name evidence="1" type="ORF">AAU01_38210</name>
</gene>
<sequence length="88" mass="9239">MVYMPRAFLGSAGMTTSLTSLWTVRVSDVAVALAPVVAQPLRRRAADAMAATAADMVLEREITAVLLILRGDGELPVAAVGIQSGRRS</sequence>
<reference evidence="1 2" key="1">
    <citation type="submission" date="2019-06" db="EMBL/GenBank/DDBJ databases">
        <title>Whole genome shotgun sequence of Paenarthrobacter aurescens NBRC 12136.</title>
        <authorList>
            <person name="Hosoyama A."/>
            <person name="Uohara A."/>
            <person name="Ohji S."/>
            <person name="Ichikawa N."/>
        </authorList>
    </citation>
    <scope>NUCLEOTIDE SEQUENCE [LARGE SCALE GENOMIC DNA]</scope>
    <source>
        <strain evidence="1 2">NBRC 12136</strain>
    </source>
</reference>